<sequence>MSGRERKHVPDFLLCTDAVPIVVDVKPGHRVARPENAFTFAWTKRVVESKGWWYQVCSEPPRVELENVRFLAGYRRDWLFETGLLGELGVADLDGLPLGEALKAAPGYPRPLVRSALLHLLWTQHFTFDLTVPLNHATMLRRLA</sequence>
<organism evidence="1 2">
    <name type="scientific">Saccharopolyspora shandongensis</name>
    <dbReference type="NCBI Taxonomy" id="418495"/>
    <lineage>
        <taxon>Bacteria</taxon>
        <taxon>Bacillati</taxon>
        <taxon>Actinomycetota</taxon>
        <taxon>Actinomycetes</taxon>
        <taxon>Pseudonocardiales</taxon>
        <taxon>Pseudonocardiaceae</taxon>
        <taxon>Saccharopolyspora</taxon>
    </lineage>
</organism>
<evidence type="ECO:0000313" key="1">
    <source>
        <dbReference type="EMBL" id="SDY01836.1"/>
    </source>
</evidence>
<dbReference type="InterPro" id="IPR048000">
    <property type="entry name" value="TnsA-like"/>
</dbReference>
<keyword evidence="2" id="KW-1185">Reference proteome</keyword>
<evidence type="ECO:0008006" key="3">
    <source>
        <dbReference type="Google" id="ProtNLM"/>
    </source>
</evidence>
<dbReference type="STRING" id="418495.SAMN05216215_1018151"/>
<dbReference type="EMBL" id="FNOK01000018">
    <property type="protein sequence ID" value="SDY01836.1"/>
    <property type="molecule type" value="Genomic_DNA"/>
</dbReference>
<reference evidence="2" key="1">
    <citation type="submission" date="2016-10" db="EMBL/GenBank/DDBJ databases">
        <authorList>
            <person name="Varghese N."/>
            <person name="Submissions S."/>
        </authorList>
    </citation>
    <scope>NUCLEOTIDE SEQUENCE [LARGE SCALE GENOMIC DNA]</scope>
    <source>
        <strain evidence="2">CGMCC 4.3530</strain>
    </source>
</reference>
<proteinExistence type="predicted"/>
<protein>
    <recommendedName>
        <fullName evidence="3">TnsA endonuclease N terminal</fullName>
    </recommendedName>
</protein>
<evidence type="ECO:0000313" key="2">
    <source>
        <dbReference type="Proteomes" id="UP000199529"/>
    </source>
</evidence>
<gene>
    <name evidence="1" type="ORF">SAMN05216215_1018151</name>
</gene>
<accession>A0A1H3GEX3</accession>
<dbReference type="Proteomes" id="UP000199529">
    <property type="component" value="Unassembled WGS sequence"/>
</dbReference>
<dbReference type="NCBIfam" id="NF033179">
    <property type="entry name" value="TnsA_like_Actin"/>
    <property type="match status" value="1"/>
</dbReference>
<dbReference type="AlphaFoldDB" id="A0A1H3GEX3"/>
<name>A0A1H3GEX3_9PSEU</name>